<gene>
    <name evidence="3" type="primary">nolA1</name>
    <name evidence="3" type="ordered locus">Nmlp_2437</name>
</gene>
<dbReference type="STRING" id="268739.Nmlp_2437"/>
<dbReference type="PANTHER" id="PTHR12126:SF11">
    <property type="entry name" value="NADH DEHYDROGENASE [UBIQUINONE] 1 ALPHA SUBCOMPLEX SUBUNIT 9, MITOCHONDRIAL"/>
    <property type="match status" value="1"/>
</dbReference>
<proteinExistence type="predicted"/>
<dbReference type="InterPro" id="IPR051207">
    <property type="entry name" value="ComplexI_NDUFA9_subunit"/>
</dbReference>
<dbReference type="GeneID" id="14652196"/>
<evidence type="ECO:0000313" key="4">
    <source>
        <dbReference type="Proteomes" id="UP000011867"/>
    </source>
</evidence>
<dbReference type="InterPro" id="IPR016040">
    <property type="entry name" value="NAD(P)-bd_dom"/>
</dbReference>
<evidence type="ECO:0000259" key="2">
    <source>
        <dbReference type="Pfam" id="PF13460"/>
    </source>
</evidence>
<dbReference type="SUPFAM" id="SSF51735">
    <property type="entry name" value="NAD(P)-binding Rossmann-fold domains"/>
    <property type="match status" value="1"/>
</dbReference>
<protein>
    <submittedName>
        <fullName evidence="3">ArNOG06768 family NADH-binding domain protein</fullName>
    </submittedName>
</protein>
<dbReference type="KEGG" id="nmo:Nmlp_2437"/>
<evidence type="ECO:0000256" key="1">
    <source>
        <dbReference type="SAM" id="MobiDB-lite"/>
    </source>
</evidence>
<dbReference type="eggNOG" id="arCOG03015">
    <property type="taxonomic scope" value="Archaea"/>
</dbReference>
<dbReference type="EMBL" id="HF582854">
    <property type="protein sequence ID" value="CCQ36604.1"/>
    <property type="molecule type" value="Genomic_DNA"/>
</dbReference>
<dbReference type="OrthoDB" id="213145at2157"/>
<evidence type="ECO:0000313" key="3">
    <source>
        <dbReference type="EMBL" id="CCQ36604.1"/>
    </source>
</evidence>
<dbReference type="AlphaFoldDB" id="M1XQZ2"/>
<dbReference type="Pfam" id="PF13460">
    <property type="entry name" value="NAD_binding_10"/>
    <property type="match status" value="1"/>
</dbReference>
<dbReference type="CDD" id="cd05271">
    <property type="entry name" value="NDUFA9_like_SDR_a"/>
    <property type="match status" value="1"/>
</dbReference>
<feature type="domain" description="NAD(P)-binding" evidence="2">
    <location>
        <begin position="7"/>
        <end position="149"/>
    </location>
</feature>
<keyword evidence="4" id="KW-1185">Reference proteome</keyword>
<accession>M1XQZ2</accession>
<dbReference type="RefSeq" id="WP_015409401.1">
    <property type="nucleotide sequence ID" value="NC_020388.1"/>
</dbReference>
<name>M1XQZ2_NATM8</name>
<feature type="region of interest" description="Disordered" evidence="1">
    <location>
        <begin position="196"/>
        <end position="228"/>
    </location>
</feature>
<dbReference type="Proteomes" id="UP000011867">
    <property type="component" value="Chromosome"/>
</dbReference>
<sequence>MHVLVVGGTGFIGTHLCRELHDRDHEVTALSRSPGSADLPSGVRTVMGDVTAYDSIEGAFEGQDAVVNLVALSPLFRPSGGNETHFRVHEGGTANVVRAAEAHGVDRLVQLSALGADPDGDTAYIRSKGLAEELVRESDLEWVVFRPSVVFGDGGEFIPYTKRLAPPYVTPLPGGGETRFQPIWVGDLVPMLADAIAGNEGGGDDGGKGRGDEAVEDGDDAHAGETYEVGGPDVLTLADLADLAHGADGRSVGVVSIPMSVAGIGLKSLDHVPASVLDAIPGVPRMGSDQFRSLQFDNTVDHNDASAFGVDVEDLLTVAAYLESDANADAARA</sequence>
<dbReference type="HOGENOM" id="CLU_007383_6_5_2"/>
<dbReference type="InterPro" id="IPR036291">
    <property type="entry name" value="NAD(P)-bd_dom_sf"/>
</dbReference>
<dbReference type="PANTHER" id="PTHR12126">
    <property type="entry name" value="NADH-UBIQUINONE OXIDOREDUCTASE 39 KDA SUBUNIT-RELATED"/>
    <property type="match status" value="1"/>
</dbReference>
<dbReference type="Gene3D" id="3.40.50.720">
    <property type="entry name" value="NAD(P)-binding Rossmann-like Domain"/>
    <property type="match status" value="1"/>
</dbReference>
<reference evidence="3 4" key="1">
    <citation type="journal article" date="2013" name="Genome Announc.">
        <title>Genome of the haloarchaeon Natronomonas moolapensis, a neutrophilic member of a previously haloalkaliphilic genus.</title>
        <authorList>
            <person name="Dyall-Smith M.L."/>
            <person name="Pfeiffer F."/>
            <person name="Oberwinkler T."/>
            <person name="Klee K."/>
            <person name="Rampp M."/>
            <person name="Palm P."/>
            <person name="Gross K."/>
            <person name="Schuster S.C."/>
            <person name="Oesterhelt D."/>
        </authorList>
    </citation>
    <scope>NUCLEOTIDE SEQUENCE [LARGE SCALE GENOMIC DNA]</scope>
    <source>
        <strain evidence="4">DSM 18674 / JCM 14361 / 8.8.11</strain>
    </source>
</reference>
<dbReference type="GO" id="GO:0044877">
    <property type="term" value="F:protein-containing complex binding"/>
    <property type="evidence" value="ECO:0007669"/>
    <property type="project" value="TreeGrafter"/>
</dbReference>
<organism evidence="3 4">
    <name type="scientific">Natronomonas moolapensis (strain DSM 18674 / CECT 7526 / JCM 14361 / 8.8.11)</name>
    <dbReference type="NCBI Taxonomy" id="268739"/>
    <lineage>
        <taxon>Archaea</taxon>
        <taxon>Methanobacteriati</taxon>
        <taxon>Methanobacteriota</taxon>
        <taxon>Stenosarchaea group</taxon>
        <taxon>Halobacteria</taxon>
        <taxon>Halobacteriales</taxon>
        <taxon>Natronomonadaceae</taxon>
        <taxon>Natronomonas</taxon>
    </lineage>
</organism>